<accession>A0A2W2EGB8</accession>
<dbReference type="Proteomes" id="UP000249304">
    <property type="component" value="Unassembled WGS sequence"/>
</dbReference>
<comment type="caution">
    <text evidence="1">The sequence shown here is derived from an EMBL/GenBank/DDBJ whole genome shotgun (WGS) entry which is preliminary data.</text>
</comment>
<protein>
    <recommendedName>
        <fullName evidence="3">WXG100 family type VII secretion target</fullName>
    </recommendedName>
</protein>
<evidence type="ECO:0008006" key="3">
    <source>
        <dbReference type="Google" id="ProtNLM"/>
    </source>
</evidence>
<dbReference type="RefSeq" id="WP_111181009.1">
    <property type="nucleotide sequence ID" value="NZ_POUD01000095.1"/>
</dbReference>
<sequence>MPAMVSNPLYEALQHAIRTIGPMVEQIDTDVDRPCRAFRTGKVWTGPTAKQFDAQLSHFSTRARDSGRAIMDELRQTLSRTPGRVTEEEADAIKRKYRLS</sequence>
<evidence type="ECO:0000313" key="2">
    <source>
        <dbReference type="Proteomes" id="UP000249304"/>
    </source>
</evidence>
<evidence type="ECO:0000313" key="1">
    <source>
        <dbReference type="EMBL" id="PZG15895.1"/>
    </source>
</evidence>
<name>A0A2W2EGB8_9ACTN</name>
<dbReference type="EMBL" id="POUD01000095">
    <property type="protein sequence ID" value="PZG15895.1"/>
    <property type="molecule type" value="Genomic_DNA"/>
</dbReference>
<dbReference type="AlphaFoldDB" id="A0A2W2EGB8"/>
<reference evidence="1 2" key="1">
    <citation type="submission" date="2018-01" db="EMBL/GenBank/DDBJ databases">
        <title>Draft genome sequence of Nonomuraea sp. KC333.</title>
        <authorList>
            <person name="Sahin N."/>
            <person name="Saygin H."/>
            <person name="Ay H."/>
        </authorList>
    </citation>
    <scope>NUCLEOTIDE SEQUENCE [LARGE SCALE GENOMIC DNA]</scope>
    <source>
        <strain evidence="1 2">KC333</strain>
    </source>
</reference>
<organism evidence="1 2">
    <name type="scientific">Nonomuraea aridisoli</name>
    <dbReference type="NCBI Taxonomy" id="2070368"/>
    <lineage>
        <taxon>Bacteria</taxon>
        <taxon>Bacillati</taxon>
        <taxon>Actinomycetota</taxon>
        <taxon>Actinomycetes</taxon>
        <taxon>Streptosporangiales</taxon>
        <taxon>Streptosporangiaceae</taxon>
        <taxon>Nonomuraea</taxon>
    </lineage>
</organism>
<keyword evidence="2" id="KW-1185">Reference proteome</keyword>
<proteinExistence type="predicted"/>
<gene>
    <name evidence="1" type="ORF">C1J01_22780</name>
</gene>
<dbReference type="OrthoDB" id="3542564at2"/>